<keyword evidence="4" id="KW-1185">Reference proteome</keyword>
<feature type="compositionally biased region" description="Polar residues" evidence="2">
    <location>
        <begin position="383"/>
        <end position="395"/>
    </location>
</feature>
<dbReference type="PANTHER" id="PTHR45615">
    <property type="entry name" value="MYOSIN HEAVY CHAIN, NON-MUSCLE"/>
    <property type="match status" value="1"/>
</dbReference>
<dbReference type="AlphaFoldDB" id="A0AAW0C2C5"/>
<evidence type="ECO:0000313" key="4">
    <source>
        <dbReference type="Proteomes" id="UP001383192"/>
    </source>
</evidence>
<comment type="caution">
    <text evidence="3">The sequence shown here is derived from an EMBL/GenBank/DDBJ whole genome shotgun (WGS) entry which is preliminary data.</text>
</comment>
<feature type="region of interest" description="Disordered" evidence="2">
    <location>
        <begin position="222"/>
        <end position="245"/>
    </location>
</feature>
<gene>
    <name evidence="3" type="ORF">VNI00_013480</name>
</gene>
<feature type="region of interest" description="Disordered" evidence="2">
    <location>
        <begin position="473"/>
        <end position="522"/>
    </location>
</feature>
<evidence type="ECO:0000313" key="3">
    <source>
        <dbReference type="EMBL" id="KAK7032110.1"/>
    </source>
</evidence>
<feature type="compositionally biased region" description="Basic and acidic residues" evidence="2">
    <location>
        <begin position="399"/>
        <end position="420"/>
    </location>
</feature>
<proteinExistence type="predicted"/>
<dbReference type="EMBL" id="JAYKXP010000068">
    <property type="protein sequence ID" value="KAK7032110.1"/>
    <property type="molecule type" value="Genomic_DNA"/>
</dbReference>
<feature type="compositionally biased region" description="Polar residues" evidence="2">
    <location>
        <begin position="360"/>
        <end position="369"/>
    </location>
</feature>
<keyword evidence="1" id="KW-0175">Coiled coil</keyword>
<dbReference type="GO" id="GO:0032982">
    <property type="term" value="C:myosin filament"/>
    <property type="evidence" value="ECO:0007669"/>
    <property type="project" value="TreeGrafter"/>
</dbReference>
<feature type="compositionally biased region" description="Basic and acidic residues" evidence="2">
    <location>
        <begin position="631"/>
        <end position="659"/>
    </location>
</feature>
<feature type="region of interest" description="Disordered" evidence="2">
    <location>
        <begin position="1"/>
        <end position="35"/>
    </location>
</feature>
<organism evidence="3 4">
    <name type="scientific">Paramarasmius palmivorus</name>
    <dbReference type="NCBI Taxonomy" id="297713"/>
    <lineage>
        <taxon>Eukaryota</taxon>
        <taxon>Fungi</taxon>
        <taxon>Dikarya</taxon>
        <taxon>Basidiomycota</taxon>
        <taxon>Agaricomycotina</taxon>
        <taxon>Agaricomycetes</taxon>
        <taxon>Agaricomycetidae</taxon>
        <taxon>Agaricales</taxon>
        <taxon>Marasmiineae</taxon>
        <taxon>Marasmiaceae</taxon>
        <taxon>Paramarasmius</taxon>
    </lineage>
</organism>
<feature type="region of interest" description="Disordered" evidence="2">
    <location>
        <begin position="358"/>
        <end position="420"/>
    </location>
</feature>
<protein>
    <submittedName>
        <fullName evidence="3">Uncharacterized protein</fullName>
    </submittedName>
</protein>
<dbReference type="PANTHER" id="PTHR45615:SF40">
    <property type="entry name" value="MYOSIN HEAVY CHAIN, NON-MUSCLE"/>
    <property type="match status" value="1"/>
</dbReference>
<dbReference type="Gene3D" id="1.10.287.1490">
    <property type="match status" value="1"/>
</dbReference>
<feature type="compositionally biased region" description="Polar residues" evidence="2">
    <location>
        <begin position="615"/>
        <end position="627"/>
    </location>
</feature>
<dbReference type="GO" id="GO:0000146">
    <property type="term" value="F:microfilament motor activity"/>
    <property type="evidence" value="ECO:0007669"/>
    <property type="project" value="TreeGrafter"/>
</dbReference>
<reference evidence="3 4" key="1">
    <citation type="submission" date="2024-01" db="EMBL/GenBank/DDBJ databases">
        <title>A draft genome for a cacao thread blight-causing isolate of Paramarasmius palmivorus.</title>
        <authorList>
            <person name="Baruah I.K."/>
            <person name="Bukari Y."/>
            <person name="Amoako-Attah I."/>
            <person name="Meinhardt L.W."/>
            <person name="Bailey B.A."/>
            <person name="Cohen S.P."/>
        </authorList>
    </citation>
    <scope>NUCLEOTIDE SEQUENCE [LARGE SCALE GENOMIC DNA]</scope>
    <source>
        <strain evidence="3 4">GH-12</strain>
    </source>
</reference>
<dbReference type="GO" id="GO:0005737">
    <property type="term" value="C:cytoplasm"/>
    <property type="evidence" value="ECO:0007669"/>
    <property type="project" value="TreeGrafter"/>
</dbReference>
<accession>A0AAW0C2C5</accession>
<name>A0AAW0C2C5_9AGAR</name>
<feature type="compositionally biased region" description="Acidic residues" evidence="2">
    <location>
        <begin position="855"/>
        <end position="868"/>
    </location>
</feature>
<feature type="region of interest" description="Disordered" evidence="2">
    <location>
        <begin position="804"/>
        <end position="883"/>
    </location>
</feature>
<feature type="compositionally biased region" description="Polar residues" evidence="2">
    <location>
        <begin position="499"/>
        <end position="511"/>
    </location>
</feature>
<feature type="coiled-coil region" evidence="1">
    <location>
        <begin position="106"/>
        <end position="214"/>
    </location>
</feature>
<dbReference type="GO" id="GO:0051015">
    <property type="term" value="F:actin filament binding"/>
    <property type="evidence" value="ECO:0007669"/>
    <property type="project" value="TreeGrafter"/>
</dbReference>
<feature type="coiled-coil region" evidence="1">
    <location>
        <begin position="41"/>
        <end position="75"/>
    </location>
</feature>
<evidence type="ECO:0000256" key="1">
    <source>
        <dbReference type="SAM" id="Coils"/>
    </source>
</evidence>
<feature type="compositionally biased region" description="Basic residues" evidence="2">
    <location>
        <begin position="833"/>
        <end position="843"/>
    </location>
</feature>
<sequence length="1233" mass="138815">MSPSITSRKRAHSSTELNEDAPPPPNKLHTSSAKFMRLERLEDLTRELKDSKNMNEDLSDQLESALKRAADVEKINASLVGMNKILSRQVQETPGFQAEVASFQQQTGYEDKILDLEEENKTLASEKLKAVEKTEAIEKENAKLRVEGKIKDASYVATLEQLRSEIVDAENERSTAVDRSKQLEAEIIKLDDMLETVRKALKQQHEKCRDYETKVSVMQVQRSSGGEGNEGRVGLAPGPATDATRQAEDQLFKAEEMVGTLSREIQDLKAAMTEAEEQHLTALNTARKKASEFEESLKSEKRRSESCQGEVAALKQGFKDIEKRWREAAKEAADQIQAQLNKTITELNNQLENLQKKYKGSTSGLSSASGDAENELVEARQSIEVSSAHAESQKSAMLEAEKRHMDKASELEATVKSEKEKADACLEELKALKEGSEAYKQDSQRITAMNAKETQLDETISGLNSKLENLQKKYKGSTPGLSSASGDAENELVEARQSIKVSSAHAESQKSAMLEAEKRHMDKASELEATVKSEKEKADACLEELKALKEGSEAYKQDSQRITAMNAKETQLDETISGLNSKLENLQKKYKGSTPGLSSASGDAENELVEARQSIKVSSAHAESQKSAMLEAEKRHMDKASELEATVKSEKEKADGFQKKVKSYEKAYKELKGTTDTKEAQLRKRISELQTEKATLEKEVSEKQGRTSQELNTLRIETLNGTNSKLLEEKQELQSKITELEKSMDGGTISKDHVEISRLKKELEAEREASFSDENARLLTNNGALDVGAIARLTSRYSRTSKEIGATRRIHKLGPPVALPDAQPPAPNPWLRQKTKGKRKAKQPRNDESNSESSESSDDDSTDGELDLGVDLGSDDKEESDDSRVLAAYAKLQPPTDHDVLLGRNKGFRRTERNRLVRGIILEALPARYTKEIWHRQTVPTSRLEQFIADPRKYPPKIRNTWVHRNGTSTDEIRNSQWNQSLVHVLSQLAKDVAEHCPDKTRFGKSRSAEYWIRAIQQRFDRIYVEIHRSKPMNAPEATNPILVQSRLNRENEKRLTAAIQVSSRVAKYNSRSDNASHMLEQYKNKANPTPEDLVELEFWTYIFSVIETLGHDGMSDEEGEDEEEIMDGGLPTTRHVRKVLVLPWRHPSLQQLVQFVDQIPQEESLLFKQTGRHPMYPRQRIDKQSSRKSIPKGLHVSFFNPDYMTKLTSMERFKLKVKNDGVALRELAFEDR</sequence>
<feature type="region of interest" description="Disordered" evidence="2">
    <location>
        <begin position="589"/>
        <end position="659"/>
    </location>
</feature>
<dbReference type="Proteomes" id="UP001383192">
    <property type="component" value="Unassembled WGS sequence"/>
</dbReference>
<evidence type="ECO:0000256" key="2">
    <source>
        <dbReference type="SAM" id="MobiDB-lite"/>
    </source>
</evidence>
<dbReference type="GO" id="GO:0016460">
    <property type="term" value="C:myosin II complex"/>
    <property type="evidence" value="ECO:0007669"/>
    <property type="project" value="TreeGrafter"/>
</dbReference>